<keyword evidence="1" id="KW-1133">Transmembrane helix</keyword>
<dbReference type="WBParaSite" id="nRc.2.0.1.t17724-RA">
    <property type="protein sequence ID" value="nRc.2.0.1.t17724-RA"/>
    <property type="gene ID" value="nRc.2.0.1.g17724"/>
</dbReference>
<keyword evidence="1" id="KW-0472">Membrane</keyword>
<protein>
    <submittedName>
        <fullName evidence="3">Secreted protein</fullName>
    </submittedName>
</protein>
<sequence>MHFRSIFLTKSTGVAMTTMWLAIGLETLGFHTTFMISVYNRNRKDSCVCRKTDVHSKINGVEWYALREYCQISARVI</sequence>
<reference evidence="3" key="1">
    <citation type="submission" date="2022-11" db="UniProtKB">
        <authorList>
            <consortium name="WormBaseParasite"/>
        </authorList>
    </citation>
    <scope>IDENTIFICATION</scope>
</reference>
<name>A0A915IU55_ROMCU</name>
<keyword evidence="1" id="KW-0812">Transmembrane</keyword>
<evidence type="ECO:0000313" key="3">
    <source>
        <dbReference type="WBParaSite" id="nRc.2.0.1.t17724-RA"/>
    </source>
</evidence>
<evidence type="ECO:0000256" key="1">
    <source>
        <dbReference type="SAM" id="Phobius"/>
    </source>
</evidence>
<accession>A0A915IU55</accession>
<dbReference type="AlphaFoldDB" id="A0A915IU55"/>
<dbReference type="Proteomes" id="UP000887565">
    <property type="component" value="Unplaced"/>
</dbReference>
<feature type="transmembrane region" description="Helical" evidence="1">
    <location>
        <begin position="20"/>
        <end position="40"/>
    </location>
</feature>
<keyword evidence="2" id="KW-1185">Reference proteome</keyword>
<evidence type="ECO:0000313" key="2">
    <source>
        <dbReference type="Proteomes" id="UP000887565"/>
    </source>
</evidence>
<proteinExistence type="predicted"/>
<organism evidence="2 3">
    <name type="scientific">Romanomermis culicivorax</name>
    <name type="common">Nematode worm</name>
    <dbReference type="NCBI Taxonomy" id="13658"/>
    <lineage>
        <taxon>Eukaryota</taxon>
        <taxon>Metazoa</taxon>
        <taxon>Ecdysozoa</taxon>
        <taxon>Nematoda</taxon>
        <taxon>Enoplea</taxon>
        <taxon>Dorylaimia</taxon>
        <taxon>Mermithida</taxon>
        <taxon>Mermithoidea</taxon>
        <taxon>Mermithidae</taxon>
        <taxon>Romanomermis</taxon>
    </lineage>
</organism>